<sequence length="64" mass="7551">MPGIEWTEHLPYNGRFYLIWHRNSHLNRIKPNLSGYFSLVLSNLRSKTSTSQKDQLWSLHNGLP</sequence>
<dbReference type="EMBL" id="JAGYWB010000004">
    <property type="protein sequence ID" value="KAI0524709.1"/>
    <property type="molecule type" value="Genomic_DNA"/>
</dbReference>
<protein>
    <submittedName>
        <fullName evidence="2">Uncharacterized protein</fullName>
    </submittedName>
</protein>
<dbReference type="Proteomes" id="UP000829196">
    <property type="component" value="Unassembled WGS sequence"/>
</dbReference>
<evidence type="ECO:0000313" key="2">
    <source>
        <dbReference type="EMBL" id="KAI0524712.1"/>
    </source>
</evidence>
<evidence type="ECO:0000313" key="1">
    <source>
        <dbReference type="EMBL" id="KAI0524709.1"/>
    </source>
</evidence>
<keyword evidence="3" id="KW-1185">Reference proteome</keyword>
<reference evidence="2" key="1">
    <citation type="journal article" date="2022" name="Front. Genet.">
        <title>Chromosome-Scale Assembly of the Dendrobium nobile Genome Provides Insights Into the Molecular Mechanism of the Biosynthesis of the Medicinal Active Ingredient of Dendrobium.</title>
        <authorList>
            <person name="Xu Q."/>
            <person name="Niu S.-C."/>
            <person name="Li K.-L."/>
            <person name="Zheng P.-J."/>
            <person name="Zhang X.-J."/>
            <person name="Jia Y."/>
            <person name="Liu Y."/>
            <person name="Niu Y.-X."/>
            <person name="Yu L.-H."/>
            <person name="Chen D.-F."/>
            <person name="Zhang G.-Q."/>
        </authorList>
    </citation>
    <scope>NUCLEOTIDE SEQUENCE</scope>
    <source>
        <tissue evidence="2">Leaf</tissue>
    </source>
</reference>
<comment type="caution">
    <text evidence="2">The sequence shown here is derived from an EMBL/GenBank/DDBJ whole genome shotgun (WGS) entry which is preliminary data.</text>
</comment>
<evidence type="ECO:0000313" key="3">
    <source>
        <dbReference type="Proteomes" id="UP000829196"/>
    </source>
</evidence>
<gene>
    <name evidence="1" type="ORF">KFK09_004091</name>
    <name evidence="2" type="ORF">KFK09_004094</name>
</gene>
<organism evidence="2 3">
    <name type="scientific">Dendrobium nobile</name>
    <name type="common">Orchid</name>
    <dbReference type="NCBI Taxonomy" id="94219"/>
    <lineage>
        <taxon>Eukaryota</taxon>
        <taxon>Viridiplantae</taxon>
        <taxon>Streptophyta</taxon>
        <taxon>Embryophyta</taxon>
        <taxon>Tracheophyta</taxon>
        <taxon>Spermatophyta</taxon>
        <taxon>Magnoliopsida</taxon>
        <taxon>Liliopsida</taxon>
        <taxon>Asparagales</taxon>
        <taxon>Orchidaceae</taxon>
        <taxon>Epidendroideae</taxon>
        <taxon>Malaxideae</taxon>
        <taxon>Dendrobiinae</taxon>
        <taxon>Dendrobium</taxon>
    </lineage>
</organism>
<accession>A0A8T3BZD5</accession>
<proteinExistence type="predicted"/>
<dbReference type="EMBL" id="JAGYWB010000004">
    <property type="protein sequence ID" value="KAI0524712.1"/>
    <property type="molecule type" value="Genomic_DNA"/>
</dbReference>
<dbReference type="AlphaFoldDB" id="A0A8T3BZD5"/>
<name>A0A8T3BZD5_DENNO</name>